<sequence length="277" mass="29189">MNETKVWLVTGCSTGFGRHIATALLNEGERVVVTARNTQQIEDLAALGDALILPLDVTDPAQAMQVVQAAEHRFGRVDVLINNAGVGYFSSIEDSDDGAVRRMFEVNYFGTAHMIRAVLPGMRKRRTGMIVNLTSVGGLVGFEAVGHYCATKFAVEGLSESLRAEVAPLGIGVMTVQPSAFRTQWAGSSGAAQTVAEDYQATAGAAMRAYQQSVGNQAGDPDRAAAAIYAAVTCAAPPARLLLGNEAYEAAQAKLAAMGREFSAWESTARGADFPTA</sequence>
<dbReference type="InterPro" id="IPR057326">
    <property type="entry name" value="KR_dom"/>
</dbReference>
<dbReference type="AlphaFoldDB" id="A0A5E7IA94"/>
<comment type="similarity">
    <text evidence="1 3">Belongs to the short-chain dehydrogenases/reductases (SDR) family.</text>
</comment>
<dbReference type="NCBIfam" id="NF004824">
    <property type="entry name" value="PRK06180.1"/>
    <property type="match status" value="1"/>
</dbReference>
<organism evidence="5 6">
    <name type="scientific">Pseudomonas fluorescens</name>
    <dbReference type="NCBI Taxonomy" id="294"/>
    <lineage>
        <taxon>Bacteria</taxon>
        <taxon>Pseudomonadati</taxon>
        <taxon>Pseudomonadota</taxon>
        <taxon>Gammaproteobacteria</taxon>
        <taxon>Pseudomonadales</taxon>
        <taxon>Pseudomonadaceae</taxon>
        <taxon>Pseudomonas</taxon>
    </lineage>
</organism>
<dbReference type="Gene3D" id="3.40.50.720">
    <property type="entry name" value="NAD(P)-binding Rossmann-like Domain"/>
    <property type="match status" value="1"/>
</dbReference>
<dbReference type="EMBL" id="CABVIC010000001">
    <property type="protein sequence ID" value="VVO73305.1"/>
    <property type="molecule type" value="Genomic_DNA"/>
</dbReference>
<name>A0A5E7IA94_PSEFL</name>
<protein>
    <submittedName>
        <fullName evidence="5">3-phenylpropionate-dihydrodiol/cinnamic acid-dihydrodiol dehydrogenase</fullName>
        <ecNumber evidence="5">1.3.1.87</ecNumber>
    </submittedName>
</protein>
<dbReference type="PANTHER" id="PTHR43976:SF16">
    <property type="entry name" value="SHORT-CHAIN DEHYDROGENASE_REDUCTASE FAMILY PROTEIN"/>
    <property type="match status" value="1"/>
</dbReference>
<dbReference type="PROSITE" id="PS00061">
    <property type="entry name" value="ADH_SHORT"/>
    <property type="match status" value="1"/>
</dbReference>
<dbReference type="PRINTS" id="PR00081">
    <property type="entry name" value="GDHRDH"/>
</dbReference>
<dbReference type="InterPro" id="IPR036291">
    <property type="entry name" value="NAD(P)-bd_dom_sf"/>
</dbReference>
<evidence type="ECO:0000313" key="5">
    <source>
        <dbReference type="EMBL" id="VVO73305.1"/>
    </source>
</evidence>
<feature type="domain" description="Ketoreductase" evidence="4">
    <location>
        <begin position="5"/>
        <end position="177"/>
    </location>
</feature>
<accession>A0A5E7IA94</accession>
<dbReference type="SUPFAM" id="SSF51735">
    <property type="entry name" value="NAD(P)-binding Rossmann-fold domains"/>
    <property type="match status" value="1"/>
</dbReference>
<evidence type="ECO:0000256" key="2">
    <source>
        <dbReference type="ARBA" id="ARBA00023002"/>
    </source>
</evidence>
<evidence type="ECO:0000313" key="6">
    <source>
        <dbReference type="Proteomes" id="UP000326067"/>
    </source>
</evidence>
<dbReference type="GeneID" id="75193317"/>
<evidence type="ECO:0000259" key="4">
    <source>
        <dbReference type="SMART" id="SM00822"/>
    </source>
</evidence>
<dbReference type="CDD" id="cd05374">
    <property type="entry name" value="17beta-HSD-like_SDR_c"/>
    <property type="match status" value="1"/>
</dbReference>
<dbReference type="SMART" id="SM00822">
    <property type="entry name" value="PKS_KR"/>
    <property type="match status" value="1"/>
</dbReference>
<dbReference type="EC" id="1.3.1.87" evidence="5"/>
<dbReference type="RefSeq" id="WP_056785051.1">
    <property type="nucleotide sequence ID" value="NZ_CABVIC010000001.1"/>
</dbReference>
<dbReference type="Pfam" id="PF00106">
    <property type="entry name" value="adh_short"/>
    <property type="match status" value="1"/>
</dbReference>
<keyword evidence="2 5" id="KW-0560">Oxidoreductase</keyword>
<dbReference type="InterPro" id="IPR020904">
    <property type="entry name" value="Sc_DH/Rdtase_CS"/>
</dbReference>
<dbReference type="Proteomes" id="UP000326067">
    <property type="component" value="Unassembled WGS sequence"/>
</dbReference>
<dbReference type="InterPro" id="IPR051911">
    <property type="entry name" value="SDR_oxidoreductase"/>
</dbReference>
<dbReference type="PANTHER" id="PTHR43976">
    <property type="entry name" value="SHORT CHAIN DEHYDROGENASE"/>
    <property type="match status" value="1"/>
</dbReference>
<proteinExistence type="inferred from homology"/>
<evidence type="ECO:0000256" key="1">
    <source>
        <dbReference type="ARBA" id="ARBA00006484"/>
    </source>
</evidence>
<evidence type="ECO:0000256" key="3">
    <source>
        <dbReference type="RuleBase" id="RU000363"/>
    </source>
</evidence>
<dbReference type="InterPro" id="IPR002347">
    <property type="entry name" value="SDR_fam"/>
</dbReference>
<reference evidence="5 6" key="1">
    <citation type="submission" date="2019-09" db="EMBL/GenBank/DDBJ databases">
        <authorList>
            <person name="Chandra G."/>
            <person name="Truman W A."/>
        </authorList>
    </citation>
    <scope>NUCLEOTIDE SEQUENCE [LARGE SCALE GENOMIC DNA]</scope>
    <source>
        <strain evidence="5">PS847</strain>
    </source>
</reference>
<dbReference type="GO" id="GO:0018498">
    <property type="term" value="F:2,3-dihydroxy-2,3-dihydro-phenylpropionate dehydrogenase activity"/>
    <property type="evidence" value="ECO:0007669"/>
    <property type="project" value="UniProtKB-EC"/>
</dbReference>
<dbReference type="PRINTS" id="PR00080">
    <property type="entry name" value="SDRFAMILY"/>
</dbReference>
<gene>
    <name evidence="5" type="primary">hcaB_3</name>
    <name evidence="5" type="ORF">PS847_01425</name>
</gene>